<accession>A0ABM8T2K2</accession>
<gene>
    <name evidence="2" type="ORF">R69658_07250</name>
</gene>
<keyword evidence="3" id="KW-1185">Reference proteome</keyword>
<evidence type="ECO:0008006" key="4">
    <source>
        <dbReference type="Google" id="ProtNLM"/>
    </source>
</evidence>
<keyword evidence="1" id="KW-0732">Signal</keyword>
<evidence type="ECO:0000313" key="2">
    <source>
        <dbReference type="EMBL" id="CAE6852921.1"/>
    </source>
</evidence>
<name>A0ABM8T2K2_9BURK</name>
<organism evidence="2 3">
    <name type="scientific">Paraburkholderia aspalathi</name>
    <dbReference type="NCBI Taxonomy" id="1324617"/>
    <lineage>
        <taxon>Bacteria</taxon>
        <taxon>Pseudomonadati</taxon>
        <taxon>Pseudomonadota</taxon>
        <taxon>Betaproteobacteria</taxon>
        <taxon>Burkholderiales</taxon>
        <taxon>Burkholderiaceae</taxon>
        <taxon>Paraburkholderia</taxon>
    </lineage>
</organism>
<reference evidence="2 3" key="1">
    <citation type="submission" date="2021-02" db="EMBL/GenBank/DDBJ databases">
        <authorList>
            <person name="Vanwijnsberghe S."/>
        </authorList>
    </citation>
    <scope>NUCLEOTIDE SEQUENCE [LARGE SCALE GENOMIC DNA]</scope>
    <source>
        <strain evidence="2 3">R-69658</strain>
    </source>
</reference>
<sequence>MNRLGKLFTRLTIASALVCCVGLQPARAQQTWSIATAYPADTVAGRGVAFFAGALTSQTGGRVLAKPGFKAKAGAMDLASAVQNGRLQVADVFGGALAQMDPIFELSTLPFQVHSLGNSQRLACTVGPLYRRALLRAGLHMLFISPWPPTGLWSREPLALSIRVLNPMGGRVS</sequence>
<comment type="caution">
    <text evidence="2">The sequence shown here is derived from an EMBL/GenBank/DDBJ whole genome shotgun (WGS) entry which is preliminary data.</text>
</comment>
<feature type="chain" id="PRO_5046963607" description="C4-dicarboxylate ABC transporter substrate-binding protein" evidence="1">
    <location>
        <begin position="29"/>
        <end position="173"/>
    </location>
</feature>
<protein>
    <recommendedName>
        <fullName evidence="4">C4-dicarboxylate ABC transporter substrate-binding protein</fullName>
    </recommendedName>
</protein>
<dbReference type="EMBL" id="CAJNAU010000127">
    <property type="protein sequence ID" value="CAE6852921.1"/>
    <property type="molecule type" value="Genomic_DNA"/>
</dbReference>
<dbReference type="InterPro" id="IPR038404">
    <property type="entry name" value="TRAP_DctP_sf"/>
</dbReference>
<evidence type="ECO:0000256" key="1">
    <source>
        <dbReference type="SAM" id="SignalP"/>
    </source>
</evidence>
<feature type="signal peptide" evidence="1">
    <location>
        <begin position="1"/>
        <end position="28"/>
    </location>
</feature>
<dbReference type="Proteomes" id="UP000674425">
    <property type="component" value="Unassembled WGS sequence"/>
</dbReference>
<proteinExistence type="predicted"/>
<dbReference type="Gene3D" id="3.40.190.170">
    <property type="entry name" value="Bacterial extracellular solute-binding protein, family 7"/>
    <property type="match status" value="1"/>
</dbReference>
<dbReference type="RefSeq" id="WP_200622262.1">
    <property type="nucleotide sequence ID" value="NZ_CAJNAU010000127.1"/>
</dbReference>
<evidence type="ECO:0000313" key="3">
    <source>
        <dbReference type="Proteomes" id="UP000674425"/>
    </source>
</evidence>